<gene>
    <name evidence="2" type="ORF">Psest_2895</name>
</gene>
<dbReference type="STRING" id="644801.Psest_2895"/>
<proteinExistence type="predicted"/>
<dbReference type="eggNOG" id="COG3472">
    <property type="taxonomic scope" value="Bacteria"/>
</dbReference>
<evidence type="ECO:0000313" key="3">
    <source>
        <dbReference type="Proteomes" id="UP000010820"/>
    </source>
</evidence>
<accession>L0GQ05</accession>
<dbReference type="InterPro" id="IPR004919">
    <property type="entry name" value="GmrSD_N"/>
</dbReference>
<dbReference type="PANTHER" id="PTHR37292:SF2">
    <property type="entry name" value="DUF262 DOMAIN-CONTAINING PROTEIN"/>
    <property type="match status" value="1"/>
</dbReference>
<dbReference type="EMBL" id="CP003071">
    <property type="protein sequence ID" value="AGA87399.1"/>
    <property type="molecule type" value="Genomic_DNA"/>
</dbReference>
<dbReference type="AlphaFoldDB" id="L0GQ05"/>
<organism evidence="2 3">
    <name type="scientific">Stutzerimonas stutzeri RCH2</name>
    <dbReference type="NCBI Taxonomy" id="644801"/>
    <lineage>
        <taxon>Bacteria</taxon>
        <taxon>Pseudomonadati</taxon>
        <taxon>Pseudomonadota</taxon>
        <taxon>Gammaproteobacteria</taxon>
        <taxon>Pseudomonadales</taxon>
        <taxon>Pseudomonadaceae</taxon>
        <taxon>Stutzerimonas</taxon>
    </lineage>
</organism>
<dbReference type="HOGENOM" id="CLU_021082_2_1_6"/>
<feature type="domain" description="GmrSD restriction endonucleases N-terminal" evidence="1">
    <location>
        <begin position="21"/>
        <end position="216"/>
    </location>
</feature>
<reference evidence="2 3" key="1">
    <citation type="submission" date="2011-10" db="EMBL/GenBank/DDBJ databases">
        <title>Complete sequence of chromosome of Pseudomonas stutzeri RCH2.</title>
        <authorList>
            <consortium name="US DOE Joint Genome Institute"/>
            <person name="Lucas S."/>
            <person name="Han J."/>
            <person name="Lapidus A."/>
            <person name="Cheng J.-F."/>
            <person name="Goodwin L."/>
            <person name="Pitluck S."/>
            <person name="Peters L."/>
            <person name="Ovchinnikova G."/>
            <person name="Zeytun A."/>
            <person name="Lu M."/>
            <person name="Detter J.C."/>
            <person name="Han C."/>
            <person name="Tapia R."/>
            <person name="Land M."/>
            <person name="Hauser L."/>
            <person name="Kyrpides N."/>
            <person name="Ivanova N."/>
            <person name="Pagani I."/>
            <person name="Chakraborty R."/>
            <person name="Arkin A."/>
            <person name="Dehal P."/>
            <person name="Wall J."/>
            <person name="Hazen T."/>
            <person name="Woyke T."/>
        </authorList>
    </citation>
    <scope>NUCLEOTIDE SEQUENCE [LARGE SCALE GENOMIC DNA]</scope>
    <source>
        <strain evidence="2 3">RCH2</strain>
    </source>
</reference>
<dbReference type="Proteomes" id="UP000010820">
    <property type="component" value="Chromosome"/>
</dbReference>
<evidence type="ECO:0000313" key="2">
    <source>
        <dbReference type="EMBL" id="AGA87399.1"/>
    </source>
</evidence>
<sequence>MSKRDPKPEVLRLEELALLVKSGDIKLPSFQRSFVWKRADMLKLLDSIYKGYPIGSILLWNSSQRLKSERDIAGLQVNDEHTVYPTNYLLDGQQRLTTLCGAIFWEGGPASSIWNIHFDLETESFVYPRENDQLTLFPLNKLMSTRDFIFQCMKYEHHPNKVIYTDRAERLLRSVKDYKVAVVKIGDMSIEEVAPIFERINSTGRKLTIVDLMMAATWSNGFDLSAEIEETKAACTALGFGGISEQMILRSIAASANLGINKEDIQRLRNLSPVELKEAASKSCAAFISAASWIMNNLPIRDASYLPYGLFLTYLVEIFRVSGGLSDEQSKAVLSWFWYTSATLYFGGASTGQISRDLNVVREFASGSRVSLYVQVEIDISRLLFDKFNLKNASSTTFALLLLSVSGGTAISGRPIPLDLIGAKDSRIFGRISPDNIADKNISVVIDVQRNGSSEIGVELEKQLLSNDCVFDAERQDEISFVINRANLVSSFIESVCGCQSHYSIEALMSLQLADNGDSADID</sequence>
<dbReference type="RefSeq" id="WP_015277648.1">
    <property type="nucleotide sequence ID" value="NC_019936.1"/>
</dbReference>
<dbReference type="PANTHER" id="PTHR37292">
    <property type="entry name" value="VNG6097C"/>
    <property type="match status" value="1"/>
</dbReference>
<name>L0GQ05_STUST</name>
<dbReference type="Pfam" id="PF03235">
    <property type="entry name" value="GmrSD_N"/>
    <property type="match status" value="1"/>
</dbReference>
<dbReference type="KEGG" id="psh:Psest_2895"/>
<evidence type="ECO:0000259" key="1">
    <source>
        <dbReference type="Pfam" id="PF03235"/>
    </source>
</evidence>
<protein>
    <recommendedName>
        <fullName evidence="1">GmrSD restriction endonucleases N-terminal domain-containing protein</fullName>
    </recommendedName>
</protein>
<dbReference type="PATRIC" id="fig|644801.3.peg.2826"/>
<dbReference type="eggNOG" id="COG1479">
    <property type="taxonomic scope" value="Bacteria"/>
</dbReference>